<keyword evidence="2" id="KW-1185">Reference proteome</keyword>
<sequence length="65" mass="7096">MRISKEKLAIAQAKAMLDSKNLAKKANVSINSVLQVGKYNMQPVTVGKIAKALNVDVTEIIELEK</sequence>
<dbReference type="RefSeq" id="WP_008753273.1">
    <property type="nucleotide sequence ID" value="NZ_AJGH01000031.1"/>
</dbReference>
<dbReference type="PATRIC" id="fig|1095750.3.peg.613"/>
<evidence type="ECO:0000313" key="1">
    <source>
        <dbReference type="EMBL" id="EIC96630.1"/>
    </source>
</evidence>
<name>I0RAC2_9FIRM</name>
<proteinExistence type="predicted"/>
<evidence type="ECO:0008006" key="3">
    <source>
        <dbReference type="Google" id="ProtNLM"/>
    </source>
</evidence>
<dbReference type="Gene3D" id="1.10.260.40">
    <property type="entry name" value="lambda repressor-like DNA-binding domains"/>
    <property type="match status" value="1"/>
</dbReference>
<accession>I0RAC2</accession>
<gene>
    <name evidence="1" type="ORF">HMPREF9970_0586</name>
</gene>
<dbReference type="GO" id="GO:0003677">
    <property type="term" value="F:DNA binding"/>
    <property type="evidence" value="ECO:0007669"/>
    <property type="project" value="InterPro"/>
</dbReference>
<dbReference type="InterPro" id="IPR010982">
    <property type="entry name" value="Lambda_DNA-bd_dom_sf"/>
</dbReference>
<protein>
    <recommendedName>
        <fullName evidence="3">HTH cro/C1-type domain-containing protein</fullName>
    </recommendedName>
</protein>
<reference evidence="1 2" key="1">
    <citation type="submission" date="2012-03" db="EMBL/GenBank/DDBJ databases">
        <authorList>
            <person name="Durkin A.S."/>
            <person name="McCorrison J."/>
            <person name="Torralba M."/>
            <person name="Gillis M."/>
            <person name="Methe B."/>
            <person name="Sutton G."/>
            <person name="Nelson K.E."/>
        </authorList>
    </citation>
    <scope>NUCLEOTIDE SEQUENCE [LARGE SCALE GENOMIC DNA]</scope>
    <source>
        <strain evidence="1 2">F0468</strain>
    </source>
</reference>
<evidence type="ECO:0000313" key="2">
    <source>
        <dbReference type="Proteomes" id="UP000005039"/>
    </source>
</evidence>
<comment type="caution">
    <text evidence="1">The sequence shown here is derived from an EMBL/GenBank/DDBJ whole genome shotgun (WGS) entry which is preliminary data.</text>
</comment>
<dbReference type="AlphaFoldDB" id="I0RAC2"/>
<dbReference type="EMBL" id="AJGH01000031">
    <property type="protein sequence ID" value="EIC96630.1"/>
    <property type="molecule type" value="Genomic_DNA"/>
</dbReference>
<organism evidence="1 2">
    <name type="scientific">Lachnoanaerobaculum saburreum F0468</name>
    <dbReference type="NCBI Taxonomy" id="1095750"/>
    <lineage>
        <taxon>Bacteria</taxon>
        <taxon>Bacillati</taxon>
        <taxon>Bacillota</taxon>
        <taxon>Clostridia</taxon>
        <taxon>Lachnospirales</taxon>
        <taxon>Lachnospiraceae</taxon>
        <taxon>Lachnoanaerobaculum</taxon>
    </lineage>
</organism>
<dbReference type="Proteomes" id="UP000005039">
    <property type="component" value="Unassembled WGS sequence"/>
</dbReference>
<dbReference type="SUPFAM" id="SSF47413">
    <property type="entry name" value="lambda repressor-like DNA-binding domains"/>
    <property type="match status" value="1"/>
</dbReference>